<dbReference type="EMBL" id="RDOJ01000009">
    <property type="protein sequence ID" value="RLZ09773.1"/>
    <property type="molecule type" value="Genomic_DNA"/>
</dbReference>
<dbReference type="SUPFAM" id="SSF55729">
    <property type="entry name" value="Acyl-CoA N-acyltransferases (Nat)"/>
    <property type="match status" value="1"/>
</dbReference>
<dbReference type="AlphaFoldDB" id="A0A3L9MB17"/>
<keyword evidence="3" id="KW-1185">Reference proteome</keyword>
<accession>A0A3L9MB17</accession>
<dbReference type="InterPro" id="IPR016181">
    <property type="entry name" value="Acyl_CoA_acyltransferase"/>
</dbReference>
<evidence type="ECO:0000259" key="1">
    <source>
        <dbReference type="PROSITE" id="PS51186"/>
    </source>
</evidence>
<evidence type="ECO:0000313" key="2">
    <source>
        <dbReference type="EMBL" id="RLZ09773.1"/>
    </source>
</evidence>
<reference evidence="2 3" key="1">
    <citation type="submission" date="2018-10" db="EMBL/GenBank/DDBJ databases">
        <authorList>
            <person name="Chen X."/>
        </authorList>
    </citation>
    <scope>NUCLEOTIDE SEQUENCE [LARGE SCALE GENOMIC DNA]</scope>
    <source>
        <strain evidence="2 3">YIM 102668</strain>
    </source>
</reference>
<dbReference type="InterPro" id="IPR052829">
    <property type="entry name" value="N-acetyltransferase_domain"/>
</dbReference>
<dbReference type="PANTHER" id="PTHR43259:SF1">
    <property type="entry name" value="N-ACETYLTRANSFERASE DOMAIN-CONTAINING PROTEIN"/>
    <property type="match status" value="1"/>
</dbReference>
<dbReference type="OrthoDB" id="5319888at2"/>
<sequence>MKNFRKATSSDANVIAQLLMFSMEDITYDFIGLKDGDKAKQFLSELISQENNQYSYENAWIYEIDGKIAGTCIVYDGSLLYELRKPVLNLLLTKFNRKINPQDETEPGEIYIDNVAIFPEFRGKGIGTEIFQFIIEEYADKKNQTIGLLVDLNKPRAQKLYESLGFKVIGEKQLMSENHYHMQLKK</sequence>
<organism evidence="2 3">
    <name type="scientific">Faecalibacter macacae</name>
    <dbReference type="NCBI Taxonomy" id="1859289"/>
    <lineage>
        <taxon>Bacteria</taxon>
        <taxon>Pseudomonadati</taxon>
        <taxon>Bacteroidota</taxon>
        <taxon>Flavobacteriia</taxon>
        <taxon>Flavobacteriales</taxon>
        <taxon>Weeksellaceae</taxon>
        <taxon>Faecalibacter</taxon>
    </lineage>
</organism>
<proteinExistence type="predicted"/>
<dbReference type="RefSeq" id="WP_121934726.1">
    <property type="nucleotide sequence ID" value="NZ_RDOJ01000009.1"/>
</dbReference>
<evidence type="ECO:0000313" key="3">
    <source>
        <dbReference type="Proteomes" id="UP000275348"/>
    </source>
</evidence>
<dbReference type="GO" id="GO:0016747">
    <property type="term" value="F:acyltransferase activity, transferring groups other than amino-acyl groups"/>
    <property type="evidence" value="ECO:0007669"/>
    <property type="project" value="InterPro"/>
</dbReference>
<dbReference type="PANTHER" id="PTHR43259">
    <property type="entry name" value="SPT10P"/>
    <property type="match status" value="1"/>
</dbReference>
<name>A0A3L9MB17_9FLAO</name>
<protein>
    <submittedName>
        <fullName evidence="2">GNAT family N-acetyltransferase</fullName>
    </submittedName>
</protein>
<dbReference type="CDD" id="cd04301">
    <property type="entry name" value="NAT_SF"/>
    <property type="match status" value="1"/>
</dbReference>
<feature type="domain" description="N-acetyltransferase" evidence="1">
    <location>
        <begin position="2"/>
        <end position="186"/>
    </location>
</feature>
<dbReference type="Gene3D" id="3.40.630.30">
    <property type="match status" value="1"/>
</dbReference>
<comment type="caution">
    <text evidence="2">The sequence shown here is derived from an EMBL/GenBank/DDBJ whole genome shotgun (WGS) entry which is preliminary data.</text>
</comment>
<dbReference type="InterPro" id="IPR000182">
    <property type="entry name" value="GNAT_dom"/>
</dbReference>
<dbReference type="Pfam" id="PF00583">
    <property type="entry name" value="Acetyltransf_1"/>
    <property type="match status" value="1"/>
</dbReference>
<dbReference type="PROSITE" id="PS51186">
    <property type="entry name" value="GNAT"/>
    <property type="match status" value="1"/>
</dbReference>
<dbReference type="Proteomes" id="UP000275348">
    <property type="component" value="Unassembled WGS sequence"/>
</dbReference>
<gene>
    <name evidence="2" type="ORF">EAH69_08275</name>
</gene>